<protein>
    <submittedName>
        <fullName evidence="1">Uncharacterized protein</fullName>
    </submittedName>
</protein>
<dbReference type="VEuPathDB" id="VectorBase:ISCI002843"/>
<dbReference type="PaxDb" id="6945-B7P9X1"/>
<dbReference type="AlphaFoldDB" id="B7P9X1"/>
<dbReference type="EMBL" id="DS667899">
    <property type="protein sequence ID" value="EEC03393.1"/>
    <property type="molecule type" value="Genomic_DNA"/>
</dbReference>
<sequence>LSIACRATENVCGILAHKCQFLLVTVHAGQERVQPMVQAACVLHKLLKGHPDI</sequence>
<name>B7P9X1_IXOSC</name>
<dbReference type="VEuPathDB" id="VectorBase:ISCW002843"/>
<feature type="non-terminal residue" evidence="1">
    <location>
        <position position="1"/>
    </location>
</feature>
<reference evidence="1" key="1">
    <citation type="submission" date="2008-03" db="EMBL/GenBank/DDBJ databases">
        <title>Annotation of Ixodes scapularis.</title>
        <authorList>
            <consortium name="Ixodes scapularis Genome Project Consortium"/>
            <person name="Caler E."/>
            <person name="Hannick L.I."/>
            <person name="Bidwell S."/>
            <person name="Joardar V."/>
            <person name="Thiagarajan M."/>
            <person name="Amedeo P."/>
            <person name="Galinsky K.J."/>
            <person name="Schobel S."/>
            <person name="Inman J."/>
            <person name="Hostetler J."/>
            <person name="Miller J."/>
            <person name="Hammond M."/>
            <person name="Megy K."/>
            <person name="Lawson D."/>
            <person name="Kodira C."/>
            <person name="Sutton G."/>
            <person name="Meyer J."/>
            <person name="Hill C.A."/>
            <person name="Birren B."/>
            <person name="Nene V."/>
            <person name="Collins F."/>
            <person name="Alarcon-Chaidez F."/>
            <person name="Wikel S."/>
            <person name="Strausberg R."/>
        </authorList>
    </citation>
    <scope>NUCLEOTIDE SEQUENCE [LARGE SCALE GENOMIC DNA]</scope>
    <source>
        <strain evidence="1">Wikel colony</strain>
    </source>
</reference>
<proteinExistence type="predicted"/>
<organism>
    <name type="scientific">Ixodes scapularis</name>
    <name type="common">Black-legged tick</name>
    <name type="synonym">Deer tick</name>
    <dbReference type="NCBI Taxonomy" id="6945"/>
    <lineage>
        <taxon>Eukaryota</taxon>
        <taxon>Metazoa</taxon>
        <taxon>Ecdysozoa</taxon>
        <taxon>Arthropoda</taxon>
        <taxon>Chelicerata</taxon>
        <taxon>Arachnida</taxon>
        <taxon>Acari</taxon>
        <taxon>Parasitiformes</taxon>
        <taxon>Ixodida</taxon>
        <taxon>Ixodoidea</taxon>
        <taxon>Ixodidae</taxon>
        <taxon>Ixodinae</taxon>
        <taxon>Ixodes</taxon>
    </lineage>
</organism>
<gene>
    <name evidence="1" type="ORF">IscW_ISCW002843</name>
</gene>
<feature type="non-terminal residue" evidence="1">
    <location>
        <position position="53"/>
    </location>
</feature>
<accession>B7P9X1</accession>
<evidence type="ECO:0000313" key="1">
    <source>
        <dbReference type="EMBL" id="EEC03393.1"/>
    </source>
</evidence>
<dbReference type="HOGENOM" id="CLU_3074665_0_0_1"/>